<dbReference type="GO" id="GO:0016020">
    <property type="term" value="C:membrane"/>
    <property type="evidence" value="ECO:0007669"/>
    <property type="project" value="UniProtKB-SubCell"/>
</dbReference>
<dbReference type="PANTHER" id="PTHR45743:SF2">
    <property type="entry name" value="POTASSIUM CHANNEL AKT1"/>
    <property type="match status" value="1"/>
</dbReference>
<dbReference type="InParanoid" id="A0A0G4G6R2"/>
<evidence type="ECO:0000256" key="2">
    <source>
        <dbReference type="ARBA" id="ARBA00022692"/>
    </source>
</evidence>
<sequence length="889" mass="98230">MNPMVGVGPQKPRQWLFSRHHVQRHEEGASTQKAQESWLLDVDGPFYCILWLPVLSSGIFFTLWAVPYQLAFLPDLPQYSSTLFSINVAFDVFFVLDILVRFNLRTRHYHRTLSDVFFAYLSSWFVLDLFPCLPIYHIPGVPREFILLRLMRVIRLVVPEGLVSRRLAVDLALNFRFRLVYLVLVVVVVTHWLGCAWYWVGTEKGSWVSAKFGGDPPGTYEVYVNSLYWTVNTLSTIGTDDFFVHTLEECWLAILSAFLAILIIAWAISEISQMVADSRSGASSLVRRKVREAVLWRQYVDAPLSPGLEAVLYRSVKDFWDDPHNSVAENLSILDALAPLTRRQLLIDVFRPLLDTFDAFFLGISASRRAQLPVSAAHASSSLEDFRLDVAVALRSRVYFANEVILAAGETCEELLFLFFGDVEVSPVADVSSKKLDTLHTMFLKEEMGVEGRQESKVHEEQLLDNPYYQQFLMHHFNSHRQPSVASEDSRLMTSIAGAGGKSKGSSKRDRLSAKGLQKIREEASQRVEEAAESEDAVMSDNEHEILPIELDEWLKTWKPSDPMSLPPPLLAEKDSPSAHSGSPPRASIMLPVGAVFGHVTDRLGSVGPSISSCRYVARSVCRVFFLTCAEINRLFAAHPHFLGPLLSLAKIDSMEGLKGDSRKSGWETIGMMHKGEEEGEGGEGQGEATGEETPAEVPLGTEGDGARSAVPEASYPVGKSQRLGAAAHQQPTTDTGEPASHPFQANLDEPPTAAAPPPASVPPRPSTSAPSQQRDTSLRDSWRPPSPPTDLPPAMWGFAVPQDASASSSARQQKVGERGQPIAPVALPQGAADASGYQGRPAQVYPYEGHGYWGGYYEPHFGMWGIPSWRGAPVPYTLPGTALHGRQS</sequence>
<comment type="subcellular location">
    <subcellularLocation>
        <location evidence="1">Membrane</location>
        <topology evidence="1">Multi-pass membrane protein</topology>
    </subcellularLocation>
</comment>
<dbReference type="EMBL" id="CDMY01000581">
    <property type="protein sequence ID" value="CEM24366.1"/>
    <property type="molecule type" value="Genomic_DNA"/>
</dbReference>
<feature type="compositionally biased region" description="Basic and acidic residues" evidence="5">
    <location>
        <begin position="507"/>
        <end position="530"/>
    </location>
</feature>
<dbReference type="InterPro" id="IPR005821">
    <property type="entry name" value="Ion_trans_dom"/>
</dbReference>
<feature type="transmembrane region" description="Helical" evidence="6">
    <location>
        <begin position="46"/>
        <end position="66"/>
    </location>
</feature>
<dbReference type="VEuPathDB" id="CryptoDB:Vbra_3140"/>
<feature type="region of interest" description="Disordered" evidence="5">
    <location>
        <begin position="496"/>
        <end position="539"/>
    </location>
</feature>
<dbReference type="PANTHER" id="PTHR45743">
    <property type="entry name" value="POTASSIUM CHANNEL AKT1"/>
    <property type="match status" value="1"/>
</dbReference>
<feature type="transmembrane region" description="Helical" evidence="6">
    <location>
        <begin position="179"/>
        <end position="200"/>
    </location>
</feature>
<feature type="domain" description="Ion transport" evidence="7">
    <location>
        <begin position="58"/>
        <end position="274"/>
    </location>
</feature>
<evidence type="ECO:0000256" key="6">
    <source>
        <dbReference type="SAM" id="Phobius"/>
    </source>
</evidence>
<feature type="compositionally biased region" description="Pro residues" evidence="5">
    <location>
        <begin position="754"/>
        <end position="766"/>
    </location>
</feature>
<keyword evidence="3 6" id="KW-1133">Transmembrane helix</keyword>
<keyword evidence="9" id="KW-1185">Reference proteome</keyword>
<dbReference type="GO" id="GO:0005249">
    <property type="term" value="F:voltage-gated potassium channel activity"/>
    <property type="evidence" value="ECO:0007669"/>
    <property type="project" value="InterPro"/>
</dbReference>
<feature type="region of interest" description="Disordered" evidence="5">
    <location>
        <begin position="676"/>
        <end position="825"/>
    </location>
</feature>
<dbReference type="AlphaFoldDB" id="A0A0G4G6R2"/>
<organism evidence="8 9">
    <name type="scientific">Vitrella brassicaformis (strain CCMP3155)</name>
    <dbReference type="NCBI Taxonomy" id="1169540"/>
    <lineage>
        <taxon>Eukaryota</taxon>
        <taxon>Sar</taxon>
        <taxon>Alveolata</taxon>
        <taxon>Colpodellida</taxon>
        <taxon>Vitrellaceae</taxon>
        <taxon>Vitrella</taxon>
    </lineage>
</organism>
<feature type="transmembrane region" description="Helical" evidence="6">
    <location>
        <begin position="251"/>
        <end position="269"/>
    </location>
</feature>
<keyword evidence="2 6" id="KW-0812">Transmembrane</keyword>
<evidence type="ECO:0000313" key="9">
    <source>
        <dbReference type="Proteomes" id="UP000041254"/>
    </source>
</evidence>
<dbReference type="Proteomes" id="UP000041254">
    <property type="component" value="Unassembled WGS sequence"/>
</dbReference>
<dbReference type="InterPro" id="IPR018490">
    <property type="entry name" value="cNMP-bd_dom_sf"/>
</dbReference>
<feature type="transmembrane region" description="Helical" evidence="6">
    <location>
        <begin position="86"/>
        <end position="104"/>
    </location>
</feature>
<protein>
    <recommendedName>
        <fullName evidence="7">Ion transport domain-containing protein</fullName>
    </recommendedName>
</protein>
<dbReference type="Gene3D" id="1.10.287.70">
    <property type="match status" value="1"/>
</dbReference>
<evidence type="ECO:0000313" key="8">
    <source>
        <dbReference type="EMBL" id="CEM24366.1"/>
    </source>
</evidence>
<name>A0A0G4G6R2_VITBC</name>
<evidence type="ECO:0000256" key="1">
    <source>
        <dbReference type="ARBA" id="ARBA00004141"/>
    </source>
</evidence>
<dbReference type="Pfam" id="PF00520">
    <property type="entry name" value="Ion_trans"/>
    <property type="match status" value="1"/>
</dbReference>
<evidence type="ECO:0000256" key="4">
    <source>
        <dbReference type="ARBA" id="ARBA00023136"/>
    </source>
</evidence>
<dbReference type="SUPFAM" id="SSF51206">
    <property type="entry name" value="cAMP-binding domain-like"/>
    <property type="match status" value="1"/>
</dbReference>
<reference evidence="8 9" key="1">
    <citation type="submission" date="2014-11" db="EMBL/GenBank/DDBJ databases">
        <authorList>
            <person name="Zhu J."/>
            <person name="Qi W."/>
            <person name="Song R."/>
        </authorList>
    </citation>
    <scope>NUCLEOTIDE SEQUENCE [LARGE SCALE GENOMIC DNA]</scope>
</reference>
<accession>A0A0G4G6R2</accession>
<evidence type="ECO:0000259" key="7">
    <source>
        <dbReference type="Pfam" id="PF00520"/>
    </source>
</evidence>
<dbReference type="InterPro" id="IPR045319">
    <property type="entry name" value="KAT/AKT"/>
</dbReference>
<keyword evidence="4 6" id="KW-0472">Membrane</keyword>
<feature type="transmembrane region" description="Helical" evidence="6">
    <location>
        <begin position="116"/>
        <end position="136"/>
    </location>
</feature>
<dbReference type="SUPFAM" id="SSF81324">
    <property type="entry name" value="Voltage-gated potassium channels"/>
    <property type="match status" value="1"/>
</dbReference>
<evidence type="ECO:0000256" key="3">
    <source>
        <dbReference type="ARBA" id="ARBA00022989"/>
    </source>
</evidence>
<proteinExistence type="predicted"/>
<gene>
    <name evidence="8" type="ORF">Vbra_3140</name>
</gene>
<dbReference type="OMA" id="QTAHRES"/>
<evidence type="ECO:0000256" key="5">
    <source>
        <dbReference type="SAM" id="MobiDB-lite"/>
    </source>
</evidence>